<proteinExistence type="predicted"/>
<feature type="non-terminal residue" evidence="1">
    <location>
        <position position="1"/>
    </location>
</feature>
<evidence type="ECO:0000313" key="1">
    <source>
        <dbReference type="EMBL" id="SVA74473.1"/>
    </source>
</evidence>
<gene>
    <name evidence="1" type="ORF">METZ01_LOCUS127327</name>
</gene>
<accession>A0A381YD55</accession>
<dbReference type="AlphaFoldDB" id="A0A381YD55"/>
<reference evidence="1" key="1">
    <citation type="submission" date="2018-05" db="EMBL/GenBank/DDBJ databases">
        <authorList>
            <person name="Lanie J.A."/>
            <person name="Ng W.-L."/>
            <person name="Kazmierczak K.M."/>
            <person name="Andrzejewski T.M."/>
            <person name="Davidsen T.M."/>
            <person name="Wayne K.J."/>
            <person name="Tettelin H."/>
            <person name="Glass J.I."/>
            <person name="Rusch D."/>
            <person name="Podicherti R."/>
            <person name="Tsui H.-C.T."/>
            <person name="Winkler M.E."/>
        </authorList>
    </citation>
    <scope>NUCLEOTIDE SEQUENCE</scope>
</reference>
<name>A0A381YD55_9ZZZZ</name>
<sequence>NYYLPKYNCKMNKYYTGCAGWNRKRESWLDGRLTINPHQACYSDQSWHEIRYKSAETVKLYFEHEILRNHVTE</sequence>
<organism evidence="1">
    <name type="scientific">marine metagenome</name>
    <dbReference type="NCBI Taxonomy" id="408172"/>
    <lineage>
        <taxon>unclassified sequences</taxon>
        <taxon>metagenomes</taxon>
        <taxon>ecological metagenomes</taxon>
    </lineage>
</organism>
<dbReference type="EMBL" id="UINC01017853">
    <property type="protein sequence ID" value="SVA74473.1"/>
    <property type="molecule type" value="Genomic_DNA"/>
</dbReference>
<protein>
    <submittedName>
        <fullName evidence="1">Uncharacterized protein</fullName>
    </submittedName>
</protein>